<keyword evidence="3 6" id="KW-0812">Transmembrane</keyword>
<keyword evidence="5 6" id="KW-0472">Membrane</keyword>
<reference evidence="7 8" key="1">
    <citation type="submission" date="2021-02" db="EMBL/GenBank/DDBJ databases">
        <title>Plant Genome Project.</title>
        <authorList>
            <person name="Zhang R.-G."/>
        </authorList>
    </citation>
    <scope>NUCLEOTIDE SEQUENCE [LARGE SCALE GENOMIC DNA]</scope>
    <source>
        <tissue evidence="7">Leaves</tissue>
    </source>
</reference>
<proteinExistence type="inferred from homology"/>
<evidence type="ECO:0000256" key="4">
    <source>
        <dbReference type="ARBA" id="ARBA00022989"/>
    </source>
</evidence>
<dbReference type="InterPro" id="IPR018499">
    <property type="entry name" value="Tetraspanin/Peripherin"/>
</dbReference>
<evidence type="ECO:0000256" key="5">
    <source>
        <dbReference type="ARBA" id="ARBA00023136"/>
    </source>
</evidence>
<dbReference type="EMBL" id="JAFEMO010000013">
    <property type="protein sequence ID" value="KAH7549280.1"/>
    <property type="molecule type" value="Genomic_DNA"/>
</dbReference>
<evidence type="ECO:0000256" key="1">
    <source>
        <dbReference type="ARBA" id="ARBA00004141"/>
    </source>
</evidence>
<comment type="subcellular location">
    <subcellularLocation>
        <location evidence="1">Membrane</location>
        <topology evidence="1">Multi-pass membrane protein</topology>
    </subcellularLocation>
</comment>
<evidence type="ECO:0008006" key="9">
    <source>
        <dbReference type="Google" id="ProtNLM"/>
    </source>
</evidence>
<accession>A0ABQ8H5T5</accession>
<dbReference type="InterPro" id="IPR044991">
    <property type="entry name" value="TET_plant"/>
</dbReference>
<organism evidence="7 8">
    <name type="scientific">Xanthoceras sorbifolium</name>
    <dbReference type="NCBI Taxonomy" id="99658"/>
    <lineage>
        <taxon>Eukaryota</taxon>
        <taxon>Viridiplantae</taxon>
        <taxon>Streptophyta</taxon>
        <taxon>Embryophyta</taxon>
        <taxon>Tracheophyta</taxon>
        <taxon>Spermatophyta</taxon>
        <taxon>Magnoliopsida</taxon>
        <taxon>eudicotyledons</taxon>
        <taxon>Gunneridae</taxon>
        <taxon>Pentapetalae</taxon>
        <taxon>rosids</taxon>
        <taxon>malvids</taxon>
        <taxon>Sapindales</taxon>
        <taxon>Sapindaceae</taxon>
        <taxon>Xanthoceroideae</taxon>
        <taxon>Xanthoceras</taxon>
    </lineage>
</organism>
<feature type="transmembrane region" description="Helical" evidence="6">
    <location>
        <begin position="71"/>
        <end position="97"/>
    </location>
</feature>
<gene>
    <name evidence="7" type="ORF">JRO89_XS13G0008400</name>
</gene>
<evidence type="ECO:0000313" key="8">
    <source>
        <dbReference type="Proteomes" id="UP000827721"/>
    </source>
</evidence>
<feature type="transmembrane region" description="Helical" evidence="6">
    <location>
        <begin position="43"/>
        <end position="65"/>
    </location>
</feature>
<protein>
    <recommendedName>
        <fullName evidence="9">Tetraspanin-8</fullName>
    </recommendedName>
</protein>
<feature type="transmembrane region" description="Helical" evidence="6">
    <location>
        <begin position="6"/>
        <end position="31"/>
    </location>
</feature>
<evidence type="ECO:0000256" key="3">
    <source>
        <dbReference type="ARBA" id="ARBA00022692"/>
    </source>
</evidence>
<dbReference type="Proteomes" id="UP000827721">
    <property type="component" value="Unassembled WGS sequence"/>
</dbReference>
<comment type="caution">
    <text evidence="7">The sequence shown here is derived from an EMBL/GenBank/DDBJ whole genome shotgun (WGS) entry which is preliminary data.</text>
</comment>
<evidence type="ECO:0000256" key="2">
    <source>
        <dbReference type="ARBA" id="ARBA00006840"/>
    </source>
</evidence>
<keyword evidence="4 6" id="KW-1133">Transmembrane helix</keyword>
<feature type="transmembrane region" description="Helical" evidence="6">
    <location>
        <begin position="229"/>
        <end position="247"/>
    </location>
</feature>
<evidence type="ECO:0000256" key="6">
    <source>
        <dbReference type="SAM" id="Phobius"/>
    </source>
</evidence>
<dbReference type="PANTHER" id="PTHR32191">
    <property type="entry name" value="TETRASPANIN-8-RELATED"/>
    <property type="match status" value="1"/>
</dbReference>
<evidence type="ECO:0000313" key="7">
    <source>
        <dbReference type="EMBL" id="KAH7549280.1"/>
    </source>
</evidence>
<dbReference type="Pfam" id="PF00335">
    <property type="entry name" value="Tetraspanin"/>
    <property type="match status" value="1"/>
</dbReference>
<keyword evidence="8" id="KW-1185">Reference proteome</keyword>
<name>A0ABQ8H5T5_9ROSI</name>
<comment type="similarity">
    <text evidence="2">Belongs to the tetraspanin (TM4SF) family.</text>
</comment>
<sequence>MVRVSNFLVGFLNLLSLLLGLAAIAMSLYFFLSGGDTKCQRFLQTPLLIIGLFVSVVSLTGLVGSCCRVNFLLVLYLIVVFFMILGLLAFTVFLFMVTNTRVAAALDKTKTMDFSHWMENNFVKGQQWNDIKNCLQESRFCSRIHSPAGSASQFYKKNLNPIQDGCCKPPKECGFRYQNATFWTAPEKGQAAADSDCKTWSNQQQKLCYDCNSCKRGFLSNIKKEWRQLVIFNLCLLLLMICTYTFGCCAKNNNRRDNKFRGYYHT</sequence>